<dbReference type="RefSeq" id="WP_012842881.1">
    <property type="nucleotide sequence ID" value="NC_013501.1"/>
</dbReference>
<keyword evidence="2" id="KW-0547">Nucleotide-binding</keyword>
<dbReference type="InterPro" id="IPR012340">
    <property type="entry name" value="NA-bd_OB-fold"/>
</dbReference>
<dbReference type="InterPro" id="IPR008995">
    <property type="entry name" value="Mo/tungstate-bd_C_term_dom"/>
</dbReference>
<dbReference type="Proteomes" id="UP000002221">
    <property type="component" value="Chromosome"/>
</dbReference>
<dbReference type="InterPro" id="IPR027417">
    <property type="entry name" value="P-loop_NTPase"/>
</dbReference>
<dbReference type="SUPFAM" id="SSF50331">
    <property type="entry name" value="MOP-like"/>
    <property type="match status" value="1"/>
</dbReference>
<dbReference type="GO" id="GO:0055052">
    <property type="term" value="C:ATP-binding cassette (ABC) transporter complex, substrate-binding subunit-containing"/>
    <property type="evidence" value="ECO:0007669"/>
    <property type="project" value="TreeGrafter"/>
</dbReference>
<dbReference type="PROSITE" id="PS00211">
    <property type="entry name" value="ABC_TRANSPORTER_1"/>
    <property type="match status" value="1"/>
</dbReference>
<evidence type="ECO:0000256" key="1">
    <source>
        <dbReference type="ARBA" id="ARBA00022448"/>
    </source>
</evidence>
<accession>D0ME45</accession>
<dbReference type="KEGG" id="rmr:Rmar_0365"/>
<gene>
    <name evidence="5" type="ordered locus">Rmar_0365</name>
</gene>
<dbReference type="PANTHER" id="PTHR43875">
    <property type="entry name" value="MALTODEXTRIN IMPORT ATP-BINDING PROTEIN MSMX"/>
    <property type="match status" value="1"/>
</dbReference>
<keyword evidence="3" id="KW-0067">ATP-binding</keyword>
<dbReference type="PROSITE" id="PS50893">
    <property type="entry name" value="ABC_TRANSPORTER_2"/>
    <property type="match status" value="1"/>
</dbReference>
<evidence type="ECO:0000256" key="3">
    <source>
        <dbReference type="ARBA" id="ARBA00022840"/>
    </source>
</evidence>
<dbReference type="NCBIfam" id="NF008653">
    <property type="entry name" value="PRK11650.1"/>
    <property type="match status" value="1"/>
</dbReference>
<dbReference type="GO" id="GO:0008643">
    <property type="term" value="P:carbohydrate transport"/>
    <property type="evidence" value="ECO:0007669"/>
    <property type="project" value="InterPro"/>
</dbReference>
<evidence type="ECO:0000313" key="5">
    <source>
        <dbReference type="EMBL" id="ACY47269.1"/>
    </source>
</evidence>
<dbReference type="Pfam" id="PF08402">
    <property type="entry name" value="TOBE_2"/>
    <property type="match status" value="1"/>
</dbReference>
<dbReference type="InterPro" id="IPR003439">
    <property type="entry name" value="ABC_transporter-like_ATP-bd"/>
</dbReference>
<evidence type="ECO:0000313" key="6">
    <source>
        <dbReference type="Proteomes" id="UP000002221"/>
    </source>
</evidence>
<organism evidence="5 6">
    <name type="scientific">Rhodothermus marinus (strain ATCC 43812 / DSM 4252 / R-10)</name>
    <name type="common">Rhodothermus obamensis</name>
    <dbReference type="NCBI Taxonomy" id="518766"/>
    <lineage>
        <taxon>Bacteria</taxon>
        <taxon>Pseudomonadati</taxon>
        <taxon>Rhodothermota</taxon>
        <taxon>Rhodothermia</taxon>
        <taxon>Rhodothermales</taxon>
        <taxon>Rhodothermaceae</taxon>
        <taxon>Rhodothermus</taxon>
    </lineage>
</organism>
<keyword evidence="6" id="KW-1185">Reference proteome</keyword>
<sequence>MHETMPSSGVSLEQVWKIYDNGYVAVADVTFEAAEGEFLVLLGPSGCGKTTLLRLVAGLETVSRGTIRIGDQVVNDVPPRDRDIAMVFQNYALYPHMTVYENMAFGLKLRRVPKAEIDRRVRAAARVLELEHLLDRRPHQLSGGQRQRVAVGRAIVREPRVFLFDEPLSNLDARLRVEMRAELARLHRELGRTMLYVTHDQVEAMTLGQRIVVLNQGRVQQIGTPLEVYHRPANRFVAGFIGSPPMNFIEGRLEHLDGLRFVGEGGRVQIPLVEAEWPNARPGQRVTLGVRPEHVTLAASEEATMQGQVETVEVLGAVAHLYVRVGQTTVVAQVDAAMRPEPDQTVALRIDPARIHLFDAETGRALSRIEAASV</sequence>
<dbReference type="STRING" id="518766.Rmar_0365"/>
<dbReference type="Gene3D" id="2.40.50.100">
    <property type="match status" value="1"/>
</dbReference>
<reference evidence="5 6" key="1">
    <citation type="journal article" date="2009" name="Stand. Genomic Sci.">
        <title>Complete genome sequence of Rhodothermus marinus type strain (R-10).</title>
        <authorList>
            <person name="Nolan M."/>
            <person name="Tindall B.J."/>
            <person name="Pomrenke H."/>
            <person name="Lapidus A."/>
            <person name="Copeland A."/>
            <person name="Glavina Del Rio T."/>
            <person name="Lucas S."/>
            <person name="Chen F."/>
            <person name="Tice H."/>
            <person name="Cheng J.F."/>
            <person name="Saunders E."/>
            <person name="Han C."/>
            <person name="Bruce D."/>
            <person name="Goodwin L."/>
            <person name="Chain P."/>
            <person name="Pitluck S."/>
            <person name="Ovchinikova G."/>
            <person name="Pati A."/>
            <person name="Ivanova N."/>
            <person name="Mavromatis K."/>
            <person name="Chen A."/>
            <person name="Palaniappan K."/>
            <person name="Land M."/>
            <person name="Hauser L."/>
            <person name="Chang Y.J."/>
            <person name="Jeffries C.D."/>
            <person name="Brettin T."/>
            <person name="Goker M."/>
            <person name="Bristow J."/>
            <person name="Eisen J.A."/>
            <person name="Markowitz V."/>
            <person name="Hugenholtz P."/>
            <person name="Kyrpides N.C."/>
            <person name="Klenk H.P."/>
            <person name="Detter J.C."/>
        </authorList>
    </citation>
    <scope>NUCLEOTIDE SEQUENCE [LARGE SCALE GENOMIC DNA]</scope>
    <source>
        <strain evidence="6">ATCC 43812 / DSM 4252 / R-10</strain>
    </source>
</reference>
<dbReference type="HOGENOM" id="CLU_000604_1_1_10"/>
<dbReference type="SMART" id="SM00382">
    <property type="entry name" value="AAA"/>
    <property type="match status" value="1"/>
</dbReference>
<evidence type="ECO:0000259" key="4">
    <source>
        <dbReference type="PROSITE" id="PS50893"/>
    </source>
</evidence>
<proteinExistence type="predicted"/>
<protein>
    <submittedName>
        <fullName evidence="5">ABC transporter related protein</fullName>
    </submittedName>
</protein>
<dbReference type="Gene3D" id="2.40.50.140">
    <property type="entry name" value="Nucleic acid-binding proteins"/>
    <property type="match status" value="1"/>
</dbReference>
<dbReference type="GO" id="GO:0016887">
    <property type="term" value="F:ATP hydrolysis activity"/>
    <property type="evidence" value="ECO:0007669"/>
    <property type="project" value="InterPro"/>
</dbReference>
<dbReference type="InterPro" id="IPR047641">
    <property type="entry name" value="ABC_transpr_MalK/UgpC-like"/>
</dbReference>
<dbReference type="SUPFAM" id="SSF52540">
    <property type="entry name" value="P-loop containing nucleoside triphosphate hydrolases"/>
    <property type="match status" value="1"/>
</dbReference>
<dbReference type="FunFam" id="3.40.50.300:FF:000042">
    <property type="entry name" value="Maltose/maltodextrin ABC transporter, ATP-binding protein"/>
    <property type="match status" value="1"/>
</dbReference>
<dbReference type="AlphaFoldDB" id="D0ME45"/>
<dbReference type="eggNOG" id="COG3842">
    <property type="taxonomic scope" value="Bacteria"/>
</dbReference>
<name>D0ME45_RHOM4</name>
<dbReference type="GO" id="GO:0005524">
    <property type="term" value="F:ATP binding"/>
    <property type="evidence" value="ECO:0007669"/>
    <property type="project" value="UniProtKB-KW"/>
</dbReference>
<dbReference type="EMBL" id="CP001807">
    <property type="protein sequence ID" value="ACY47269.1"/>
    <property type="molecule type" value="Genomic_DNA"/>
</dbReference>
<keyword evidence="1" id="KW-0813">Transport</keyword>
<dbReference type="GO" id="GO:0140359">
    <property type="term" value="F:ABC-type transporter activity"/>
    <property type="evidence" value="ECO:0007669"/>
    <property type="project" value="InterPro"/>
</dbReference>
<dbReference type="InterPro" id="IPR003593">
    <property type="entry name" value="AAA+_ATPase"/>
</dbReference>
<dbReference type="Gene3D" id="3.40.50.300">
    <property type="entry name" value="P-loop containing nucleotide triphosphate hydrolases"/>
    <property type="match status" value="1"/>
</dbReference>
<dbReference type="Pfam" id="PF00005">
    <property type="entry name" value="ABC_tran"/>
    <property type="match status" value="1"/>
</dbReference>
<dbReference type="InterPro" id="IPR013611">
    <property type="entry name" value="Transp-assoc_OB_typ2"/>
</dbReference>
<dbReference type="InterPro" id="IPR017871">
    <property type="entry name" value="ABC_transporter-like_CS"/>
</dbReference>
<dbReference type="CDD" id="cd03301">
    <property type="entry name" value="ABC_MalK_N"/>
    <property type="match status" value="1"/>
</dbReference>
<feature type="domain" description="ABC transporter" evidence="4">
    <location>
        <begin position="10"/>
        <end position="241"/>
    </location>
</feature>
<dbReference type="PANTHER" id="PTHR43875:SF1">
    <property type="entry name" value="OSMOPROTECTIVE COMPOUNDS UPTAKE ATP-BINDING PROTEIN GGTA"/>
    <property type="match status" value="1"/>
</dbReference>
<evidence type="ECO:0000256" key="2">
    <source>
        <dbReference type="ARBA" id="ARBA00022741"/>
    </source>
</evidence>
<dbReference type="InterPro" id="IPR015855">
    <property type="entry name" value="ABC_transpr_MalK-like"/>
</dbReference>